<dbReference type="InterPro" id="IPR001171">
    <property type="entry name" value="ERG24_DHCR-like"/>
</dbReference>
<protein>
    <submittedName>
        <fullName evidence="13">DUF1295-domain-containing protein</fullName>
    </submittedName>
</protein>
<keyword evidence="7 10" id="KW-0472">Membrane</keyword>
<keyword evidence="12" id="KW-1185">Reference proteome</keyword>
<evidence type="ECO:0000256" key="4">
    <source>
        <dbReference type="ARBA" id="ARBA00022692"/>
    </source>
</evidence>
<dbReference type="GO" id="GO:0005789">
    <property type="term" value="C:endoplasmic reticulum membrane"/>
    <property type="evidence" value="ECO:0007669"/>
    <property type="project" value="TreeGrafter"/>
</dbReference>
<comment type="subcellular location">
    <subcellularLocation>
        <location evidence="1">Nucleus inner membrane</location>
        <topology evidence="1">Multi-pass membrane protein</topology>
    </subcellularLocation>
</comment>
<keyword evidence="3" id="KW-0597">Phosphoprotein</keyword>
<organism evidence="13">
    <name type="scientific">Echinostoma caproni</name>
    <dbReference type="NCBI Taxonomy" id="27848"/>
    <lineage>
        <taxon>Eukaryota</taxon>
        <taxon>Metazoa</taxon>
        <taxon>Spiralia</taxon>
        <taxon>Lophotrochozoa</taxon>
        <taxon>Platyhelminthes</taxon>
        <taxon>Trematoda</taxon>
        <taxon>Digenea</taxon>
        <taxon>Plagiorchiida</taxon>
        <taxon>Echinostomata</taxon>
        <taxon>Echinostomatoidea</taxon>
        <taxon>Echinostomatidae</taxon>
        <taxon>Echinostoma</taxon>
    </lineage>
</organism>
<reference evidence="11 12" key="2">
    <citation type="submission" date="2018-11" db="EMBL/GenBank/DDBJ databases">
        <authorList>
            <consortium name="Pathogen Informatics"/>
        </authorList>
    </citation>
    <scope>NUCLEOTIDE SEQUENCE [LARGE SCALE GENOMIC DNA]</scope>
    <source>
        <strain evidence="11 12">Egypt</strain>
    </source>
</reference>
<dbReference type="EMBL" id="UZAN01041043">
    <property type="protein sequence ID" value="VDP71783.1"/>
    <property type="molecule type" value="Genomic_DNA"/>
</dbReference>
<dbReference type="GO" id="GO:0050613">
    <property type="term" value="F:Delta14-sterol reductase activity"/>
    <property type="evidence" value="ECO:0007669"/>
    <property type="project" value="TreeGrafter"/>
</dbReference>
<evidence type="ECO:0000313" key="11">
    <source>
        <dbReference type="EMBL" id="VDP71783.1"/>
    </source>
</evidence>
<reference evidence="13" key="1">
    <citation type="submission" date="2016-06" db="UniProtKB">
        <authorList>
            <consortium name="WormBaseParasite"/>
        </authorList>
    </citation>
    <scope>IDENTIFICATION</scope>
</reference>
<dbReference type="WBParaSite" id="ECPE_0000416901-mRNA-1">
    <property type="protein sequence ID" value="ECPE_0000416901-mRNA-1"/>
    <property type="gene ID" value="ECPE_0000416901"/>
</dbReference>
<name>A0A183AB26_9TREM</name>
<feature type="transmembrane region" description="Helical" evidence="10">
    <location>
        <begin position="381"/>
        <end position="403"/>
    </location>
</feature>
<dbReference type="PANTHER" id="PTHR21257">
    <property type="entry name" value="DELTA(14)-STEROL REDUCTASE"/>
    <property type="match status" value="1"/>
</dbReference>
<accession>A0A183AB26</accession>
<dbReference type="OrthoDB" id="5326588at2759"/>
<gene>
    <name evidence="11" type="ORF">ECPE_LOCUS4161</name>
</gene>
<keyword evidence="5 10" id="KW-1133">Transmembrane helix</keyword>
<evidence type="ECO:0000256" key="1">
    <source>
        <dbReference type="ARBA" id="ARBA00004473"/>
    </source>
</evidence>
<feature type="transmembrane region" description="Helical" evidence="10">
    <location>
        <begin position="423"/>
        <end position="441"/>
    </location>
</feature>
<feature type="transmembrane region" description="Helical" evidence="10">
    <location>
        <begin position="118"/>
        <end position="138"/>
    </location>
</feature>
<feature type="transmembrane region" description="Helical" evidence="10">
    <location>
        <begin position="256"/>
        <end position="278"/>
    </location>
</feature>
<keyword evidence="4 10" id="KW-0812">Transmembrane</keyword>
<evidence type="ECO:0000256" key="8">
    <source>
        <dbReference type="ARBA" id="ARBA00023170"/>
    </source>
</evidence>
<proteinExistence type="inferred from homology"/>
<dbReference type="Pfam" id="PF01222">
    <property type="entry name" value="ERG4_ERG24"/>
    <property type="match status" value="1"/>
</dbReference>
<dbReference type="AlphaFoldDB" id="A0A183AB26"/>
<evidence type="ECO:0000256" key="3">
    <source>
        <dbReference type="ARBA" id="ARBA00022553"/>
    </source>
</evidence>
<dbReference type="PANTHER" id="PTHR21257:SF55">
    <property type="entry name" value="DELTA(14)-STEROL REDUCTASE LBR"/>
    <property type="match status" value="1"/>
</dbReference>
<evidence type="ECO:0000256" key="6">
    <source>
        <dbReference type="ARBA" id="ARBA00023125"/>
    </source>
</evidence>
<evidence type="ECO:0000256" key="2">
    <source>
        <dbReference type="ARBA" id="ARBA00005402"/>
    </source>
</evidence>
<evidence type="ECO:0000313" key="13">
    <source>
        <dbReference type="WBParaSite" id="ECPE_0000416901-mRNA-1"/>
    </source>
</evidence>
<evidence type="ECO:0000256" key="9">
    <source>
        <dbReference type="ARBA" id="ARBA00023242"/>
    </source>
</evidence>
<dbReference type="Gene3D" id="1.20.120.1630">
    <property type="match status" value="1"/>
</dbReference>
<keyword evidence="8" id="KW-0675">Receptor</keyword>
<dbReference type="GO" id="GO:0003677">
    <property type="term" value="F:DNA binding"/>
    <property type="evidence" value="ECO:0007669"/>
    <property type="project" value="UniProtKB-KW"/>
</dbReference>
<feature type="transmembrane region" description="Helical" evidence="10">
    <location>
        <begin position="349"/>
        <end position="369"/>
    </location>
</feature>
<sequence length="523" mass="60118">MPSKKPAKATAKAVSTDYFLFCWAALWNRLDRKPYVALPRILTQSIPDASGDKRSRSAVFRESTPSRFSQRIIEKIETTRPSTVVHERSKSPDSTIQKSKWCCASMSKLSDFVRDRMLTSPFVAAINIAISIPLVYWLNLLVFAPVDAAQSNKTEHYTLWGPARPFAGVLWPTNRQAYLDLGCFSFIATFWMLQLLLARFVPIGFRVASNPESRRMDYRCNGLFAFIFCLCIFGIAQWSTLPQLQRSRPSLLLPKYLMSLITASVCLAIPCSLIAYIASKRSSRIPVNPDGNTGNFFVDFWNGRLTRPHWWGFDWKMFIIRPALMGMLLVDLCYVCAQWEQFGRVSPTLMVITAMHFLWIADFMVFEHAHLSSYDVRYDGFGFFAILGMMVMPFIYTITNSYLSTKLEKPLMWGATEDRCRCARLVFSILMFLVGHWIYRASNNQKTLFRRQPNHPTFADMDKISGPYSQRLLAGGWWGFVRHPNYLGDLLMAYATGVACGEFVIPTLSRRMLCLMDYFYFFE</sequence>
<evidence type="ECO:0000256" key="7">
    <source>
        <dbReference type="ARBA" id="ARBA00023136"/>
    </source>
</evidence>
<keyword evidence="9" id="KW-0539">Nucleus</keyword>
<dbReference type="GO" id="GO:0005637">
    <property type="term" value="C:nuclear inner membrane"/>
    <property type="evidence" value="ECO:0007669"/>
    <property type="project" value="UniProtKB-SubCell"/>
</dbReference>
<dbReference type="GO" id="GO:0006695">
    <property type="term" value="P:cholesterol biosynthetic process"/>
    <property type="evidence" value="ECO:0007669"/>
    <property type="project" value="TreeGrafter"/>
</dbReference>
<evidence type="ECO:0000256" key="10">
    <source>
        <dbReference type="SAM" id="Phobius"/>
    </source>
</evidence>
<feature type="transmembrane region" description="Helical" evidence="10">
    <location>
        <begin position="218"/>
        <end position="236"/>
    </location>
</feature>
<dbReference type="Proteomes" id="UP000272942">
    <property type="component" value="Unassembled WGS sequence"/>
</dbReference>
<evidence type="ECO:0000313" key="12">
    <source>
        <dbReference type="Proteomes" id="UP000272942"/>
    </source>
</evidence>
<evidence type="ECO:0000256" key="5">
    <source>
        <dbReference type="ARBA" id="ARBA00022989"/>
    </source>
</evidence>
<comment type="similarity">
    <text evidence="2">Belongs to the ERG4/ERG24 family.</text>
</comment>
<keyword evidence="6" id="KW-0238">DNA-binding</keyword>